<dbReference type="InterPro" id="IPR011006">
    <property type="entry name" value="CheY-like_superfamily"/>
</dbReference>
<organism evidence="4 5">
    <name type="scientific">Rubrobacter marinus</name>
    <dbReference type="NCBI Taxonomy" id="2653852"/>
    <lineage>
        <taxon>Bacteria</taxon>
        <taxon>Bacillati</taxon>
        <taxon>Actinomycetota</taxon>
        <taxon>Rubrobacteria</taxon>
        <taxon>Rubrobacterales</taxon>
        <taxon>Rubrobacteraceae</taxon>
        <taxon>Rubrobacter</taxon>
    </lineage>
</organism>
<evidence type="ECO:0000256" key="1">
    <source>
        <dbReference type="ARBA" id="ARBA00023125"/>
    </source>
</evidence>
<dbReference type="GO" id="GO:0000160">
    <property type="term" value="P:phosphorelay signal transduction system"/>
    <property type="evidence" value="ECO:0007669"/>
    <property type="project" value="InterPro"/>
</dbReference>
<evidence type="ECO:0000313" key="4">
    <source>
        <dbReference type="EMBL" id="QIN80147.1"/>
    </source>
</evidence>
<dbReference type="InterPro" id="IPR039420">
    <property type="entry name" value="WalR-like"/>
</dbReference>
<dbReference type="PROSITE" id="PS50110">
    <property type="entry name" value="RESPONSE_REGULATORY"/>
    <property type="match status" value="1"/>
</dbReference>
<dbReference type="Pfam" id="PF00072">
    <property type="entry name" value="Response_reg"/>
    <property type="match status" value="1"/>
</dbReference>
<dbReference type="InterPro" id="IPR001789">
    <property type="entry name" value="Sig_transdc_resp-reg_receiver"/>
</dbReference>
<dbReference type="AlphaFoldDB" id="A0A6G8Q1F2"/>
<dbReference type="GO" id="GO:0003677">
    <property type="term" value="F:DNA binding"/>
    <property type="evidence" value="ECO:0007669"/>
    <property type="project" value="UniProtKB-KW"/>
</dbReference>
<dbReference type="SMART" id="SM00448">
    <property type="entry name" value="REC"/>
    <property type="match status" value="1"/>
</dbReference>
<dbReference type="EMBL" id="CP045121">
    <property type="protein sequence ID" value="QIN80147.1"/>
    <property type="molecule type" value="Genomic_DNA"/>
</dbReference>
<accession>A0A6G8Q1F2</accession>
<proteinExistence type="predicted"/>
<dbReference type="CDD" id="cd17535">
    <property type="entry name" value="REC_NarL-like"/>
    <property type="match status" value="1"/>
</dbReference>
<gene>
    <name evidence="4" type="ORF">GBA65_18300</name>
</gene>
<dbReference type="SUPFAM" id="SSF52172">
    <property type="entry name" value="CheY-like"/>
    <property type="match status" value="1"/>
</dbReference>
<feature type="domain" description="Response regulatory" evidence="3">
    <location>
        <begin position="20"/>
        <end position="139"/>
    </location>
</feature>
<dbReference type="InterPro" id="IPR058245">
    <property type="entry name" value="NreC/VraR/RcsB-like_REC"/>
</dbReference>
<keyword evidence="5" id="KW-1185">Reference proteome</keyword>
<keyword evidence="1" id="KW-0238">DNA-binding</keyword>
<evidence type="ECO:0000256" key="2">
    <source>
        <dbReference type="PROSITE-ProRule" id="PRU00169"/>
    </source>
</evidence>
<reference evidence="4 5" key="1">
    <citation type="submission" date="2019-10" db="EMBL/GenBank/DDBJ databases">
        <title>Rubrobacter sp nov SCSIO 52915 isolated from a deep-sea sediment in the South China Sea.</title>
        <authorList>
            <person name="Chen R.W."/>
        </authorList>
    </citation>
    <scope>NUCLEOTIDE SEQUENCE [LARGE SCALE GENOMIC DNA]</scope>
    <source>
        <strain evidence="4 5">SCSIO 52915</strain>
    </source>
</reference>
<sequence>MGVAFSEVRPLMETGRKTLRVLIVDDHAAFRQALAIVLGAQPDLEAAGLAGSLAEARGLVRSSCGHRFDAAVVDLGLPDGDGAELAAELVQAEPAVAVLALADRRDLERRGLTLRAGAKEVLTKGADLGRILDALRRLGTRRR</sequence>
<dbReference type="PANTHER" id="PTHR43214">
    <property type="entry name" value="TWO-COMPONENT RESPONSE REGULATOR"/>
    <property type="match status" value="1"/>
</dbReference>
<dbReference type="KEGG" id="rmar:GBA65_18300"/>
<feature type="modified residue" description="4-aspartylphosphate" evidence="2">
    <location>
        <position position="74"/>
    </location>
</feature>
<name>A0A6G8Q1F2_9ACTN</name>
<keyword evidence="2" id="KW-0597">Phosphoprotein</keyword>
<dbReference type="Proteomes" id="UP000502706">
    <property type="component" value="Chromosome"/>
</dbReference>
<evidence type="ECO:0000313" key="5">
    <source>
        <dbReference type="Proteomes" id="UP000502706"/>
    </source>
</evidence>
<protein>
    <submittedName>
        <fullName evidence="4">Response regulator</fullName>
    </submittedName>
</protein>
<evidence type="ECO:0000259" key="3">
    <source>
        <dbReference type="PROSITE" id="PS50110"/>
    </source>
</evidence>
<dbReference type="Gene3D" id="3.40.50.2300">
    <property type="match status" value="1"/>
</dbReference>